<evidence type="ECO:0000256" key="2">
    <source>
        <dbReference type="ARBA" id="ARBA00023002"/>
    </source>
</evidence>
<reference evidence="4" key="1">
    <citation type="submission" date="2021-03" db="EMBL/GenBank/DDBJ databases">
        <title>Identification and antibiotic profiling of Wohlfahrtiimonas chitiniclastica, an underestimated human pathogen.</title>
        <authorList>
            <person name="Kopf A."/>
            <person name="Bunk B."/>
            <person name="Coldewey S."/>
            <person name="Gunzer F."/>
            <person name="Riedel T."/>
            <person name="Schroettner P."/>
        </authorList>
    </citation>
    <scope>NUCLEOTIDE SEQUENCE</scope>
    <source>
        <strain evidence="4">DSM 100917</strain>
    </source>
</reference>
<dbReference type="FunFam" id="3.40.50.720:FF:000047">
    <property type="entry name" value="NADP-dependent L-serine/L-allo-threonine dehydrogenase"/>
    <property type="match status" value="1"/>
</dbReference>
<dbReference type="RefSeq" id="WP_213404234.1">
    <property type="nucleotide sequence ID" value="NZ_JAGIBT010000010.1"/>
</dbReference>
<comment type="caution">
    <text evidence="4">The sequence shown here is derived from an EMBL/GenBank/DDBJ whole genome shotgun (WGS) entry which is preliminary data.</text>
</comment>
<dbReference type="Proteomes" id="UP000680020">
    <property type="component" value="Unassembled WGS sequence"/>
</dbReference>
<gene>
    <name evidence="4" type="ORF">J7561_08515</name>
</gene>
<dbReference type="SUPFAM" id="SSF51735">
    <property type="entry name" value="NAD(P)-binding Rossmann-fold domains"/>
    <property type="match status" value="1"/>
</dbReference>
<dbReference type="GO" id="GO:0016616">
    <property type="term" value="F:oxidoreductase activity, acting on the CH-OH group of donors, NAD or NADP as acceptor"/>
    <property type="evidence" value="ECO:0007669"/>
    <property type="project" value="UniProtKB-ARBA"/>
</dbReference>
<dbReference type="InterPro" id="IPR036291">
    <property type="entry name" value="NAD(P)-bd_dom_sf"/>
</dbReference>
<evidence type="ECO:0000256" key="1">
    <source>
        <dbReference type="ARBA" id="ARBA00006484"/>
    </source>
</evidence>
<evidence type="ECO:0000256" key="3">
    <source>
        <dbReference type="RuleBase" id="RU000363"/>
    </source>
</evidence>
<dbReference type="EMBL" id="JAGIBU010000009">
    <property type="protein sequence ID" value="MBS7825245.1"/>
    <property type="molecule type" value="Genomic_DNA"/>
</dbReference>
<dbReference type="PANTHER" id="PTHR42901">
    <property type="entry name" value="ALCOHOL DEHYDROGENASE"/>
    <property type="match status" value="1"/>
</dbReference>
<dbReference type="Gene3D" id="3.40.50.720">
    <property type="entry name" value="NAD(P)-binding Rossmann-like Domain"/>
    <property type="match status" value="1"/>
</dbReference>
<proteinExistence type="inferred from homology"/>
<dbReference type="Pfam" id="PF00106">
    <property type="entry name" value="adh_short"/>
    <property type="match status" value="1"/>
</dbReference>
<sequence length="249" mass="27143">MNVVITGVSAGFGQEMARVFASHGHHVIGIARRTDRLAALKAELNTQFTGFTLDVADRVAATQVVDEIIETFGQVDILINNAGLALGMETADQANFEDWATMVNTNVMGLISLTQLFLPHMVAKNDGYIINMGSTAGSWPYAGGNVYGATKAFVKQFSLNLRADLFGKRIRVTNVEPGLCGETEFSNVRFKGDDDKAAALYDKAEPLTGKDIAEIVFWLANQPKHININRIEVMPTSQSFAGLKVHYDD</sequence>
<evidence type="ECO:0000313" key="5">
    <source>
        <dbReference type="Proteomes" id="UP000680020"/>
    </source>
</evidence>
<keyword evidence="2" id="KW-0560">Oxidoreductase</keyword>
<protein>
    <submittedName>
        <fullName evidence="4">SDR family NAD(P)-dependent oxidoreductase</fullName>
    </submittedName>
</protein>
<dbReference type="PROSITE" id="PS00061">
    <property type="entry name" value="ADH_SHORT"/>
    <property type="match status" value="1"/>
</dbReference>
<evidence type="ECO:0000313" key="4">
    <source>
        <dbReference type="EMBL" id="MBS7825245.1"/>
    </source>
</evidence>
<dbReference type="PRINTS" id="PR00080">
    <property type="entry name" value="SDRFAMILY"/>
</dbReference>
<comment type="similarity">
    <text evidence="1 3">Belongs to the short-chain dehydrogenases/reductases (SDR) family.</text>
</comment>
<accession>A0AB35C0Z2</accession>
<dbReference type="AlphaFoldDB" id="A0AB35C0Z2"/>
<dbReference type="PRINTS" id="PR00081">
    <property type="entry name" value="GDHRDH"/>
</dbReference>
<dbReference type="InterPro" id="IPR020904">
    <property type="entry name" value="Sc_DH/Rdtase_CS"/>
</dbReference>
<dbReference type="PANTHER" id="PTHR42901:SF1">
    <property type="entry name" value="ALCOHOL DEHYDROGENASE"/>
    <property type="match status" value="1"/>
</dbReference>
<name>A0AB35C0Z2_9GAMM</name>
<organism evidence="4 5">
    <name type="scientific">Wohlfahrtiimonas chitiniclastica</name>
    <dbReference type="NCBI Taxonomy" id="400946"/>
    <lineage>
        <taxon>Bacteria</taxon>
        <taxon>Pseudomonadati</taxon>
        <taxon>Pseudomonadota</taxon>
        <taxon>Gammaproteobacteria</taxon>
        <taxon>Cardiobacteriales</taxon>
        <taxon>Ignatzschineriaceae</taxon>
        <taxon>Wohlfahrtiimonas</taxon>
    </lineage>
</organism>
<dbReference type="InterPro" id="IPR002347">
    <property type="entry name" value="SDR_fam"/>
</dbReference>